<dbReference type="AlphaFoldDB" id="A0A2P2KR78"/>
<proteinExistence type="predicted"/>
<evidence type="ECO:0000313" key="1">
    <source>
        <dbReference type="EMBL" id="MBX08229.1"/>
    </source>
</evidence>
<organism evidence="1">
    <name type="scientific">Rhizophora mucronata</name>
    <name type="common">Asiatic mangrove</name>
    <dbReference type="NCBI Taxonomy" id="61149"/>
    <lineage>
        <taxon>Eukaryota</taxon>
        <taxon>Viridiplantae</taxon>
        <taxon>Streptophyta</taxon>
        <taxon>Embryophyta</taxon>
        <taxon>Tracheophyta</taxon>
        <taxon>Spermatophyta</taxon>
        <taxon>Magnoliopsida</taxon>
        <taxon>eudicotyledons</taxon>
        <taxon>Gunneridae</taxon>
        <taxon>Pentapetalae</taxon>
        <taxon>rosids</taxon>
        <taxon>fabids</taxon>
        <taxon>Malpighiales</taxon>
        <taxon>Rhizophoraceae</taxon>
        <taxon>Rhizophora</taxon>
    </lineage>
</organism>
<dbReference type="EMBL" id="GGEC01027745">
    <property type="protein sequence ID" value="MBX08229.1"/>
    <property type="molecule type" value="Transcribed_RNA"/>
</dbReference>
<sequence>MISSSFGWNLYPTSGSILLSQKRKKQLDTMRCRGDLLSQPLSYGE</sequence>
<accession>A0A2P2KR78</accession>
<reference evidence="1" key="1">
    <citation type="submission" date="2018-02" db="EMBL/GenBank/DDBJ databases">
        <title>Rhizophora mucronata_Transcriptome.</title>
        <authorList>
            <person name="Meera S.P."/>
            <person name="Sreeshan A."/>
            <person name="Augustine A."/>
        </authorList>
    </citation>
    <scope>NUCLEOTIDE SEQUENCE</scope>
    <source>
        <tissue evidence="1">Leaf</tissue>
    </source>
</reference>
<protein>
    <submittedName>
        <fullName evidence="1">NAC domain-containing protein 69-like isoform X1</fullName>
    </submittedName>
</protein>
<name>A0A2P2KR78_RHIMU</name>